<feature type="non-terminal residue" evidence="1">
    <location>
        <position position="1"/>
    </location>
</feature>
<evidence type="ECO:0000313" key="1">
    <source>
        <dbReference type="EMBL" id="GAG21332.1"/>
    </source>
</evidence>
<dbReference type="AlphaFoldDB" id="X0WDR7"/>
<protein>
    <submittedName>
        <fullName evidence="1">Uncharacterized protein</fullName>
    </submittedName>
</protein>
<proteinExistence type="predicted"/>
<organism evidence="1">
    <name type="scientific">marine sediment metagenome</name>
    <dbReference type="NCBI Taxonomy" id="412755"/>
    <lineage>
        <taxon>unclassified sequences</taxon>
        <taxon>metagenomes</taxon>
        <taxon>ecological metagenomes</taxon>
    </lineage>
</organism>
<comment type="caution">
    <text evidence="1">The sequence shown here is derived from an EMBL/GenBank/DDBJ whole genome shotgun (WGS) entry which is preliminary data.</text>
</comment>
<accession>X0WDR7</accession>
<gene>
    <name evidence="1" type="ORF">S01H1_58659</name>
</gene>
<reference evidence="1" key="1">
    <citation type="journal article" date="2014" name="Front. Microbiol.">
        <title>High frequency of phylogenetically diverse reductive dehalogenase-homologous genes in deep subseafloor sedimentary metagenomes.</title>
        <authorList>
            <person name="Kawai M."/>
            <person name="Futagami T."/>
            <person name="Toyoda A."/>
            <person name="Takaki Y."/>
            <person name="Nishi S."/>
            <person name="Hori S."/>
            <person name="Arai W."/>
            <person name="Tsubouchi T."/>
            <person name="Morono Y."/>
            <person name="Uchiyama I."/>
            <person name="Ito T."/>
            <person name="Fujiyama A."/>
            <person name="Inagaki F."/>
            <person name="Takami H."/>
        </authorList>
    </citation>
    <scope>NUCLEOTIDE SEQUENCE</scope>
    <source>
        <strain evidence="1">Expedition CK06-06</strain>
    </source>
</reference>
<dbReference type="EMBL" id="BARS01038325">
    <property type="protein sequence ID" value="GAG21332.1"/>
    <property type="molecule type" value="Genomic_DNA"/>
</dbReference>
<sequence>AYIANVDDYDNPVDGEIKDELNEEIITINDAEGMVHYLCVTHLFNEVDYSHNDATWQDHMMAATLTVKKNGFDMGDDEWSHPVDREIASNIEYEDGEPTNPAYEGRFCIKVSCTDLCDCSADDYTYTVYY</sequence>
<name>X0WDR7_9ZZZZ</name>